<proteinExistence type="predicted"/>
<accession>A0A0N4YJI9</accession>
<dbReference type="AlphaFoldDB" id="A0A0N4YJI9"/>
<keyword evidence="3" id="KW-1185">Reference proteome</keyword>
<dbReference type="EMBL" id="UYSL01022575">
    <property type="protein sequence ID" value="VDL80746.1"/>
    <property type="molecule type" value="Genomic_DNA"/>
</dbReference>
<feature type="region of interest" description="Disordered" evidence="1">
    <location>
        <begin position="41"/>
        <end position="72"/>
    </location>
</feature>
<evidence type="ECO:0000313" key="2">
    <source>
        <dbReference type="EMBL" id="VDL80746.1"/>
    </source>
</evidence>
<reference evidence="2 3" key="2">
    <citation type="submission" date="2018-11" db="EMBL/GenBank/DDBJ databases">
        <authorList>
            <consortium name="Pathogen Informatics"/>
        </authorList>
    </citation>
    <scope>NUCLEOTIDE SEQUENCE [LARGE SCALE GENOMIC DNA]</scope>
</reference>
<evidence type="ECO:0000313" key="4">
    <source>
        <dbReference type="WBParaSite" id="NBR_0001713201-mRNA-1"/>
    </source>
</evidence>
<dbReference type="WBParaSite" id="NBR_0001713201-mRNA-1">
    <property type="protein sequence ID" value="NBR_0001713201-mRNA-1"/>
    <property type="gene ID" value="NBR_0001713201"/>
</dbReference>
<evidence type="ECO:0000313" key="3">
    <source>
        <dbReference type="Proteomes" id="UP000271162"/>
    </source>
</evidence>
<reference evidence="4" key="1">
    <citation type="submission" date="2017-02" db="UniProtKB">
        <authorList>
            <consortium name="WormBaseParasite"/>
        </authorList>
    </citation>
    <scope>IDENTIFICATION</scope>
</reference>
<gene>
    <name evidence="2" type="ORF">NBR_LOCUS17133</name>
</gene>
<evidence type="ECO:0000256" key="1">
    <source>
        <dbReference type="SAM" id="MobiDB-lite"/>
    </source>
</evidence>
<dbReference type="Proteomes" id="UP000271162">
    <property type="component" value="Unassembled WGS sequence"/>
</dbReference>
<organism evidence="4">
    <name type="scientific">Nippostrongylus brasiliensis</name>
    <name type="common">Rat hookworm</name>
    <dbReference type="NCBI Taxonomy" id="27835"/>
    <lineage>
        <taxon>Eukaryota</taxon>
        <taxon>Metazoa</taxon>
        <taxon>Ecdysozoa</taxon>
        <taxon>Nematoda</taxon>
        <taxon>Chromadorea</taxon>
        <taxon>Rhabditida</taxon>
        <taxon>Rhabditina</taxon>
        <taxon>Rhabditomorpha</taxon>
        <taxon>Strongyloidea</taxon>
        <taxon>Heligmosomidae</taxon>
        <taxon>Nippostrongylus</taxon>
    </lineage>
</organism>
<feature type="compositionally biased region" description="Basic and acidic residues" evidence="1">
    <location>
        <begin position="42"/>
        <end position="65"/>
    </location>
</feature>
<name>A0A0N4YJI9_NIPBR</name>
<protein>
    <submittedName>
        <fullName evidence="2 4">Uncharacterized protein</fullName>
    </submittedName>
</protein>
<sequence length="72" mass="8134">MYDWDWKPKRFSVLSPWGAYISHIGNELLKENASAAPTVVAEKPKATPEQQETVRVRSQPKEKMTDAQVGCC</sequence>